<dbReference type="Proteomes" id="UP000694553">
    <property type="component" value="Unassembled WGS sequence"/>
</dbReference>
<dbReference type="InterPro" id="IPR033305">
    <property type="entry name" value="Hydin-like"/>
</dbReference>
<evidence type="ECO:0000256" key="1">
    <source>
        <dbReference type="ARBA" id="ARBA00004138"/>
    </source>
</evidence>
<evidence type="ECO:0000259" key="6">
    <source>
        <dbReference type="Pfam" id="PF22544"/>
    </source>
</evidence>
<dbReference type="InterPro" id="IPR013783">
    <property type="entry name" value="Ig-like_fold"/>
</dbReference>
<dbReference type="InterPro" id="IPR053879">
    <property type="entry name" value="HYDIN_VesB_CFA65-like_Ig"/>
</dbReference>
<dbReference type="PANTHER" id="PTHR23053">
    <property type="entry name" value="DLEC1 DELETED IN LUNG AND ESOPHAGEAL CANCER 1"/>
    <property type="match status" value="1"/>
</dbReference>
<dbReference type="Ensembl" id="ENSCMUT00000010206.2">
    <property type="protein sequence ID" value="ENSCMUP00000009488.2"/>
    <property type="gene ID" value="ENSCMUG00000006082.2"/>
</dbReference>
<keyword evidence="8" id="KW-1185">Reference proteome</keyword>
<dbReference type="Gene3D" id="2.60.40.10">
    <property type="entry name" value="Immunoglobulins"/>
    <property type="match status" value="3"/>
</dbReference>
<dbReference type="Pfam" id="PF22544">
    <property type="entry name" value="HYDIN_VesB_CFA65-like_Ig"/>
    <property type="match status" value="1"/>
</dbReference>
<accession>A0A8C3DRC2</accession>
<dbReference type="OMA" id="ARVRICF"/>
<comment type="subcellular location">
    <subcellularLocation>
        <location evidence="1">Cell projection</location>
        <location evidence="1">Cilium</location>
    </subcellularLocation>
    <subcellularLocation>
        <location evidence="2">Cytoplasm</location>
    </subcellularLocation>
</comment>
<evidence type="ECO:0000256" key="5">
    <source>
        <dbReference type="ARBA" id="ARBA00023273"/>
    </source>
</evidence>
<protein>
    <recommendedName>
        <fullName evidence="6">HYDIN/VesB/CFA65-like Ig-like domain-containing protein</fullName>
    </recommendedName>
</protein>
<sequence length="508" mass="56857">LILKQQEYKNLKRNVLCSLSLMPLRQVLQSALVPLKCDMLVGLSVDFGGASGKLMPLKGFRKWFFFCHGDGTKCPVLSQFLFLQDYSHELSCTSGKERIVVPIQAVGGRPILDFPDQLDFPVCIVKCSSEKTLLENTGNLEPSDPQAKTPLCFVPDETIQTKLHGEAIDLNIGLSTYSVELEKTYITMLCHTTMVTENRSDTTAHFQWRTYPNEEEENQKKMRWEGEIGPNFSAKIKVTFKPQEVLEYRSVAYCTISGCETRLPLKLRGEGKGPWVEVSYHTLNLGNIFVNTPHAYEVDLINKGPIDAPFTFIPPTAHVANCFELVPRKGIIAPGERQTIQISFKATLLGMFDEEFQFSVAGSPMGCIDGPNLHLDVKEIDFGDIAFGLPYTKNIRLTNTSSASLTFKLCIPDGGSGPVVTCYDQMHNNTDPSWRKGIHFYVEPKEFTMTPSQGTILPQGHQDIEVTLCSNTVMEYYRYILVVMEDVGEGVLALNVTGRYQHFPGLPQ</sequence>
<keyword evidence="3" id="KW-0963">Cytoplasm</keyword>
<evidence type="ECO:0000256" key="2">
    <source>
        <dbReference type="ARBA" id="ARBA00004496"/>
    </source>
</evidence>
<keyword evidence="4" id="KW-0969">Cilium</keyword>
<dbReference type="GO" id="GO:0003341">
    <property type="term" value="P:cilium movement"/>
    <property type="evidence" value="ECO:0007669"/>
    <property type="project" value="TreeGrafter"/>
</dbReference>
<evidence type="ECO:0000256" key="3">
    <source>
        <dbReference type="ARBA" id="ARBA00022490"/>
    </source>
</evidence>
<dbReference type="PANTHER" id="PTHR23053:SF0">
    <property type="entry name" value="HYDROCEPHALUS-INDUCING PROTEIN HOMOLOG"/>
    <property type="match status" value="1"/>
</dbReference>
<accession>A0A8U7MV87</accession>
<name>A0A8C3DRC2_CORMO</name>
<organism evidence="7 8">
    <name type="scientific">Corvus moneduloides</name>
    <name type="common">New Caledonian crow</name>
    <dbReference type="NCBI Taxonomy" id="1196302"/>
    <lineage>
        <taxon>Eukaryota</taxon>
        <taxon>Metazoa</taxon>
        <taxon>Chordata</taxon>
        <taxon>Craniata</taxon>
        <taxon>Vertebrata</taxon>
        <taxon>Euteleostomi</taxon>
        <taxon>Archelosauria</taxon>
        <taxon>Archosauria</taxon>
        <taxon>Dinosauria</taxon>
        <taxon>Saurischia</taxon>
        <taxon>Theropoda</taxon>
        <taxon>Coelurosauria</taxon>
        <taxon>Aves</taxon>
        <taxon>Neognathae</taxon>
        <taxon>Neoaves</taxon>
        <taxon>Telluraves</taxon>
        <taxon>Australaves</taxon>
        <taxon>Passeriformes</taxon>
        <taxon>Corvoidea</taxon>
        <taxon>Corvidae</taxon>
        <taxon>Corvus</taxon>
    </lineage>
</organism>
<proteinExistence type="predicted"/>
<reference evidence="7" key="3">
    <citation type="submission" date="2025-09" db="UniProtKB">
        <authorList>
            <consortium name="Ensembl"/>
        </authorList>
    </citation>
    <scope>IDENTIFICATION</scope>
</reference>
<dbReference type="GO" id="GO:1904158">
    <property type="term" value="P:axonemal central apparatus assembly"/>
    <property type="evidence" value="ECO:0007669"/>
    <property type="project" value="TreeGrafter"/>
</dbReference>
<evidence type="ECO:0000256" key="4">
    <source>
        <dbReference type="ARBA" id="ARBA00023069"/>
    </source>
</evidence>
<evidence type="ECO:0000313" key="7">
    <source>
        <dbReference type="Ensembl" id="ENSCMUP00000009488.2"/>
    </source>
</evidence>
<evidence type="ECO:0000313" key="8">
    <source>
        <dbReference type="Proteomes" id="UP000694553"/>
    </source>
</evidence>
<keyword evidence="5" id="KW-0966">Cell projection</keyword>
<reference evidence="8" key="1">
    <citation type="submission" date="2019-10" db="EMBL/GenBank/DDBJ databases">
        <title>Corvus moneduloides (New Caledonian crow) genome, bCorMon1, primary haplotype.</title>
        <authorList>
            <person name="Rutz C."/>
            <person name="Fungtammasan C."/>
            <person name="Mountcastle J."/>
            <person name="Formenti G."/>
            <person name="Chow W."/>
            <person name="Howe K."/>
            <person name="Steele M.P."/>
            <person name="Fernandes J."/>
            <person name="Gilbert M.T.P."/>
            <person name="Fedrigo O."/>
            <person name="Jarvis E.D."/>
            <person name="Gemmell N."/>
        </authorList>
    </citation>
    <scope>NUCLEOTIDE SEQUENCE [LARGE SCALE GENOMIC DNA]</scope>
</reference>
<reference evidence="7" key="2">
    <citation type="submission" date="2025-08" db="UniProtKB">
        <authorList>
            <consortium name="Ensembl"/>
        </authorList>
    </citation>
    <scope>IDENTIFICATION</scope>
</reference>
<dbReference type="AlphaFoldDB" id="A0A8C3DRC2"/>
<dbReference type="GO" id="GO:0005930">
    <property type="term" value="C:axoneme"/>
    <property type="evidence" value="ECO:0007669"/>
    <property type="project" value="TreeGrafter"/>
</dbReference>
<feature type="domain" description="HYDIN/VesB/CFA65-like Ig-like" evidence="6">
    <location>
        <begin position="275"/>
        <end position="362"/>
    </location>
</feature>